<keyword evidence="1" id="KW-1133">Transmembrane helix</keyword>
<protein>
    <submittedName>
        <fullName evidence="3">Antibiotic biosynthesis monooxygenase</fullName>
    </submittedName>
</protein>
<feature type="transmembrane region" description="Helical" evidence="1">
    <location>
        <begin position="193"/>
        <end position="213"/>
    </location>
</feature>
<keyword evidence="1" id="KW-0472">Membrane</keyword>
<evidence type="ECO:0000313" key="4">
    <source>
        <dbReference type="Proteomes" id="UP001385809"/>
    </source>
</evidence>
<dbReference type="PROSITE" id="PS51725">
    <property type="entry name" value="ABM"/>
    <property type="match status" value="1"/>
</dbReference>
<dbReference type="InterPro" id="IPR007138">
    <property type="entry name" value="ABM_dom"/>
</dbReference>
<evidence type="ECO:0000313" key="3">
    <source>
        <dbReference type="EMBL" id="MEJ2866164.1"/>
    </source>
</evidence>
<feature type="transmembrane region" description="Helical" evidence="1">
    <location>
        <begin position="123"/>
        <end position="144"/>
    </location>
</feature>
<accession>A0ABU8MFU0</accession>
<dbReference type="RefSeq" id="WP_337692792.1">
    <property type="nucleotide sequence ID" value="NZ_JBBEGN010000001.1"/>
</dbReference>
<evidence type="ECO:0000259" key="2">
    <source>
        <dbReference type="PROSITE" id="PS51725"/>
    </source>
</evidence>
<comment type="caution">
    <text evidence="3">The sequence shown here is derived from an EMBL/GenBank/DDBJ whole genome shotgun (WGS) entry which is preliminary data.</text>
</comment>
<keyword evidence="3" id="KW-0503">Monooxygenase</keyword>
<dbReference type="EMBL" id="JBBEGN010000001">
    <property type="protein sequence ID" value="MEJ2866164.1"/>
    <property type="molecule type" value="Genomic_DNA"/>
</dbReference>
<dbReference type="PANTHER" id="PTHR40057:SF1">
    <property type="entry name" value="SLR1162 PROTEIN"/>
    <property type="match status" value="1"/>
</dbReference>
<organism evidence="3 4">
    <name type="scientific">Actinomycetospora aurantiaca</name>
    <dbReference type="NCBI Taxonomy" id="3129233"/>
    <lineage>
        <taxon>Bacteria</taxon>
        <taxon>Bacillati</taxon>
        <taxon>Actinomycetota</taxon>
        <taxon>Actinomycetes</taxon>
        <taxon>Pseudonocardiales</taxon>
        <taxon>Pseudonocardiaceae</taxon>
        <taxon>Actinomycetospora</taxon>
    </lineage>
</organism>
<feature type="transmembrane region" description="Helical" evidence="1">
    <location>
        <begin position="150"/>
        <end position="172"/>
    </location>
</feature>
<dbReference type="SUPFAM" id="SSF54909">
    <property type="entry name" value="Dimeric alpha+beta barrel"/>
    <property type="match status" value="1"/>
</dbReference>
<dbReference type="PANTHER" id="PTHR40057">
    <property type="entry name" value="SLR1162 PROTEIN"/>
    <property type="match status" value="1"/>
</dbReference>
<name>A0ABU8MFU0_9PSEU</name>
<dbReference type="Gene3D" id="3.30.70.100">
    <property type="match status" value="1"/>
</dbReference>
<dbReference type="InterPro" id="IPR011008">
    <property type="entry name" value="Dimeric_a/b-barrel"/>
</dbReference>
<proteinExistence type="predicted"/>
<keyword evidence="3" id="KW-0560">Oxidoreductase</keyword>
<evidence type="ECO:0000256" key="1">
    <source>
        <dbReference type="SAM" id="Phobius"/>
    </source>
</evidence>
<keyword evidence="1" id="KW-0812">Transmembrane</keyword>
<dbReference type="Proteomes" id="UP001385809">
    <property type="component" value="Unassembled WGS sequence"/>
</dbReference>
<dbReference type="InterPro" id="IPR038762">
    <property type="entry name" value="ABM_predict"/>
</dbReference>
<keyword evidence="4" id="KW-1185">Reference proteome</keyword>
<feature type="domain" description="ABM" evidence="2">
    <location>
        <begin position="10"/>
        <end position="102"/>
    </location>
</feature>
<gene>
    <name evidence="3" type="ORF">WCD74_00215</name>
</gene>
<reference evidence="3 4" key="1">
    <citation type="submission" date="2024-03" db="EMBL/GenBank/DDBJ databases">
        <title>Actinomycetospora sp. OC33-EN08, a novel actinomycete isolated from wild orchid (Aerides multiflora).</title>
        <authorList>
            <person name="Suriyachadkun C."/>
        </authorList>
    </citation>
    <scope>NUCLEOTIDE SEQUENCE [LARGE SCALE GENOMIC DNA]</scope>
    <source>
        <strain evidence="3 4">OC33-EN08</strain>
    </source>
</reference>
<dbReference type="GO" id="GO:0004497">
    <property type="term" value="F:monooxygenase activity"/>
    <property type="evidence" value="ECO:0007669"/>
    <property type="project" value="UniProtKB-KW"/>
</dbReference>
<sequence length="214" mass="23321">MSVEPATDLVTVVVAHHVPPHDEADFLAWQHRMTEAERRSPGHRGTELHPPVSGVQDDWVAVTRFASEDALETWLASPEREHLIRESERFRDFRLQRVPASFGSWFPTTGAAGPATPSWKTALSVLVGLYPTVVLLTLGLSALWPAAPLWASLLVGNVLSVGLLTWVVMPVVTRALGRWLEPTRDAPQPRTDVLGTVASLVFLAVAAGVFAVLT</sequence>
<dbReference type="Pfam" id="PF03992">
    <property type="entry name" value="ABM"/>
    <property type="match status" value="1"/>
</dbReference>